<dbReference type="InterPro" id="IPR033140">
    <property type="entry name" value="Lipase_GDXG_put_SER_AS"/>
</dbReference>
<dbReference type="Ensembl" id="ENSCABT00000025541.1">
    <property type="protein sequence ID" value="ENSCABP00000023309.1"/>
    <property type="gene ID" value="ENSCABG00000017172.1"/>
</dbReference>
<keyword evidence="2" id="KW-0378">Hydrolase</keyword>
<protein>
    <recommendedName>
        <fullName evidence="5">Alpha/beta hydrolase fold-3 domain-containing protein</fullName>
    </recommendedName>
</protein>
<keyword evidence="7" id="KW-1185">Reference proteome</keyword>
<dbReference type="GO" id="GO:0016787">
    <property type="term" value="F:hydrolase activity"/>
    <property type="evidence" value="ECO:0007669"/>
    <property type="project" value="UniProtKB-KW"/>
</dbReference>
<proteinExistence type="inferred from homology"/>
<evidence type="ECO:0000256" key="3">
    <source>
        <dbReference type="PROSITE-ProRule" id="PRU10038"/>
    </source>
</evidence>
<comment type="similarity">
    <text evidence="1">Belongs to the 'GDXG' lipolytic enzyme family.</text>
</comment>
<evidence type="ECO:0000313" key="7">
    <source>
        <dbReference type="Proteomes" id="UP000694404"/>
    </source>
</evidence>
<feature type="domain" description="Alpha/beta hydrolase fold-3" evidence="5">
    <location>
        <begin position="123"/>
        <end position="177"/>
    </location>
</feature>
<sequence length="189" mass="20989">MEFVYALLVLVLAVFIAAFILLVVGTIYFDLSNSEIPLGVDQPILEKLGLCSQLGFTRYMRQGRKLGEDPKLFIKDLQFGKVPVRIYQPRAPSAGRRRGVIYFHGGGWMFGSISKIFNRKNMYRLAPEHTYPAQYEDCLTATTHFMKTAEDYGVDPTCIIISGDSAGGNLAAAVYQVCSLQFSGSLPVM</sequence>
<evidence type="ECO:0000259" key="5">
    <source>
        <dbReference type="Pfam" id="PF07859"/>
    </source>
</evidence>
<dbReference type="PROSITE" id="PS01174">
    <property type="entry name" value="LIPASE_GDXG_SER"/>
    <property type="match status" value="1"/>
</dbReference>
<dbReference type="PANTHER" id="PTHR48081:SF32">
    <property type="entry name" value="ALPHA_BETA HYDROLASE FOLD-3 DOMAIN-CONTAINING PROTEIN"/>
    <property type="match status" value="1"/>
</dbReference>
<dbReference type="Proteomes" id="UP000694404">
    <property type="component" value="Unplaced"/>
</dbReference>
<feature type="active site" evidence="3">
    <location>
        <position position="165"/>
    </location>
</feature>
<dbReference type="InterPro" id="IPR013094">
    <property type="entry name" value="AB_hydrolase_3"/>
</dbReference>
<reference evidence="6" key="2">
    <citation type="submission" date="2025-09" db="UniProtKB">
        <authorList>
            <consortium name="Ensembl"/>
        </authorList>
    </citation>
    <scope>IDENTIFICATION</scope>
</reference>
<name>A0A8C0IWH5_CHEAB</name>
<keyword evidence="4" id="KW-0812">Transmembrane</keyword>
<accession>A0A8C0IWH5</accession>
<dbReference type="InterPro" id="IPR029058">
    <property type="entry name" value="AB_hydrolase_fold"/>
</dbReference>
<evidence type="ECO:0000256" key="1">
    <source>
        <dbReference type="ARBA" id="ARBA00010515"/>
    </source>
</evidence>
<dbReference type="GeneTree" id="ENSGT00940000164442"/>
<dbReference type="Gene3D" id="3.40.50.1820">
    <property type="entry name" value="alpha/beta hydrolase"/>
    <property type="match status" value="1"/>
</dbReference>
<evidence type="ECO:0000313" key="6">
    <source>
        <dbReference type="Ensembl" id="ENSCABP00000023309.1"/>
    </source>
</evidence>
<dbReference type="SUPFAM" id="SSF53474">
    <property type="entry name" value="alpha/beta-Hydrolases"/>
    <property type="match status" value="1"/>
</dbReference>
<evidence type="ECO:0000256" key="4">
    <source>
        <dbReference type="SAM" id="Phobius"/>
    </source>
</evidence>
<dbReference type="PANTHER" id="PTHR48081">
    <property type="entry name" value="AB HYDROLASE SUPERFAMILY PROTEIN C4A8.06C"/>
    <property type="match status" value="1"/>
</dbReference>
<organism evidence="6 7">
    <name type="scientific">Chelonoidis abingdonii</name>
    <name type="common">Abingdon island giant tortoise</name>
    <name type="synonym">Testudo abingdonii</name>
    <dbReference type="NCBI Taxonomy" id="106734"/>
    <lineage>
        <taxon>Eukaryota</taxon>
        <taxon>Metazoa</taxon>
        <taxon>Chordata</taxon>
        <taxon>Craniata</taxon>
        <taxon>Vertebrata</taxon>
        <taxon>Euteleostomi</taxon>
        <taxon>Archelosauria</taxon>
        <taxon>Testudinata</taxon>
        <taxon>Testudines</taxon>
        <taxon>Cryptodira</taxon>
        <taxon>Durocryptodira</taxon>
        <taxon>Testudinoidea</taxon>
        <taxon>Testudinidae</taxon>
        <taxon>Chelonoidis</taxon>
    </lineage>
</organism>
<dbReference type="Pfam" id="PF07859">
    <property type="entry name" value="Abhydrolase_3"/>
    <property type="match status" value="1"/>
</dbReference>
<dbReference type="InterPro" id="IPR050300">
    <property type="entry name" value="GDXG_lipolytic_enzyme"/>
</dbReference>
<keyword evidence="4" id="KW-0472">Membrane</keyword>
<feature type="transmembrane region" description="Helical" evidence="4">
    <location>
        <begin position="6"/>
        <end position="29"/>
    </location>
</feature>
<evidence type="ECO:0000256" key="2">
    <source>
        <dbReference type="ARBA" id="ARBA00022801"/>
    </source>
</evidence>
<keyword evidence="4" id="KW-1133">Transmembrane helix</keyword>
<dbReference type="AlphaFoldDB" id="A0A8C0IWH5"/>
<reference evidence="6" key="1">
    <citation type="submission" date="2025-08" db="UniProtKB">
        <authorList>
            <consortium name="Ensembl"/>
        </authorList>
    </citation>
    <scope>IDENTIFICATION</scope>
</reference>